<feature type="region of interest" description="Disordered" evidence="4">
    <location>
        <begin position="299"/>
        <end position="404"/>
    </location>
</feature>
<dbReference type="Gene3D" id="3.30.40.10">
    <property type="entry name" value="Zinc/RING finger domain, C3HC4 (zinc finger)"/>
    <property type="match status" value="1"/>
</dbReference>
<dbReference type="OrthoDB" id="6077at2759"/>
<feature type="region of interest" description="Disordered" evidence="4">
    <location>
        <begin position="660"/>
        <end position="687"/>
    </location>
</feature>
<feature type="domain" description="PHD-type" evidence="5">
    <location>
        <begin position="30"/>
        <end position="147"/>
    </location>
</feature>
<evidence type="ECO:0000256" key="4">
    <source>
        <dbReference type="SAM" id="MobiDB-lite"/>
    </source>
</evidence>
<keyword evidence="3" id="KW-0862">Zinc</keyword>
<feature type="compositionally biased region" description="Basic and acidic residues" evidence="4">
    <location>
        <begin position="389"/>
        <end position="400"/>
    </location>
</feature>
<dbReference type="GeneID" id="17326468"/>
<accession>R7QJZ8</accession>
<dbReference type="Proteomes" id="UP000012073">
    <property type="component" value="Unassembled WGS sequence"/>
</dbReference>
<keyword evidence="2" id="KW-0863">Zinc-finger</keyword>
<evidence type="ECO:0000259" key="5">
    <source>
        <dbReference type="PROSITE" id="PS51805"/>
    </source>
</evidence>
<dbReference type="PROSITE" id="PS51805">
    <property type="entry name" value="EPHD"/>
    <property type="match status" value="1"/>
</dbReference>
<feature type="compositionally biased region" description="Low complexity" evidence="4">
    <location>
        <begin position="312"/>
        <end position="321"/>
    </location>
</feature>
<evidence type="ECO:0000313" key="7">
    <source>
        <dbReference type="Proteomes" id="UP000012073"/>
    </source>
</evidence>
<organism evidence="6 7">
    <name type="scientific">Chondrus crispus</name>
    <name type="common">Carrageen Irish moss</name>
    <name type="synonym">Polymorpha crispa</name>
    <dbReference type="NCBI Taxonomy" id="2769"/>
    <lineage>
        <taxon>Eukaryota</taxon>
        <taxon>Rhodophyta</taxon>
        <taxon>Florideophyceae</taxon>
        <taxon>Rhodymeniophycidae</taxon>
        <taxon>Gigartinales</taxon>
        <taxon>Gigartinaceae</taxon>
        <taxon>Chondrus</taxon>
    </lineage>
</organism>
<dbReference type="STRING" id="2769.R7QJZ8"/>
<keyword evidence="1" id="KW-0479">Metal-binding</keyword>
<name>R7QJZ8_CHOCR</name>
<gene>
    <name evidence="6" type="ORF">CHC_T00001278001</name>
</gene>
<dbReference type="GO" id="GO:0008270">
    <property type="term" value="F:zinc ion binding"/>
    <property type="evidence" value="ECO:0007669"/>
    <property type="project" value="UniProtKB-KW"/>
</dbReference>
<feature type="region of interest" description="Disordered" evidence="4">
    <location>
        <begin position="1"/>
        <end position="31"/>
    </location>
</feature>
<keyword evidence="7" id="KW-1185">Reference proteome</keyword>
<sequence>MTAMPRHSDTPRRTRSASCRLRRSSSNHTTSECCFCPDPELFDGEEIKSELIGPFVNRKGQAKLFVHFDCACWAPQVFADAQSGQLRGVYDEYCRGRKLKCSDCGGRGATIGCYVQRCKHVFHFRCLPRSGARRVERFFVAFCANHAHLGEKQSYKILMEAATIADVAEAHRRQDTTFGLDAPHSRYTQLRRRETELIFSRKFGICSHAGAFETNKVIFSHKRRKILGKTDRLLLTEQPRALLTSAFDVASGRLAYMSVAGNDKVDNMTAVEARAALASREKSTLFLLRNLRRAPTWSKHNMTVVKKSGSDAAPPAEPASAIQHEPRSPALSKLGRQGEESPAGEGDSIHECNDHVQLPCHLDEGDKTGTDPSGERRSKRRRISTGARLENDDQEVKADVSDGQLQSAPLPAFKKTLRTAEAESLLAPVEHTTPVSGGGEQVSADMELLKDSPTSKASPDRAAAKKSNGSPSRDKKRKLGGLPPNLVASSRQGLAGKVKSAWETFLEEQLPKERILRPDDSEVEAMRNMARLWSLLSVEARESYEERARQAGLSGCDAVNGMNTADKASLRPLKRPKLSNRLPKRLPDQAVGPRADDPGLFVSSDRAPSSSTNIEVCETAVKKGVGKRQLSVSLPRRSWTSRVSLPGMELLAVEWDDVLPTSLGPDAANTDTDTEKVRRPPPRNKKM</sequence>
<dbReference type="CDD" id="cd15571">
    <property type="entry name" value="ePHD"/>
    <property type="match status" value="1"/>
</dbReference>
<evidence type="ECO:0000256" key="3">
    <source>
        <dbReference type="ARBA" id="ARBA00022833"/>
    </source>
</evidence>
<dbReference type="KEGG" id="ccp:CHC_T00001278001"/>
<dbReference type="Gramene" id="CDF38847">
    <property type="protein sequence ID" value="CDF38847"/>
    <property type="gene ID" value="CHC_T00001278001"/>
</dbReference>
<dbReference type="CDD" id="cd00084">
    <property type="entry name" value="HMG-box_SF"/>
    <property type="match status" value="1"/>
</dbReference>
<dbReference type="EMBL" id="HG001973">
    <property type="protein sequence ID" value="CDF38847.1"/>
    <property type="molecule type" value="Genomic_DNA"/>
</dbReference>
<reference evidence="7" key="1">
    <citation type="journal article" date="2013" name="Proc. Natl. Acad. Sci. U.S.A.">
        <title>Genome structure and metabolic features in the red seaweed Chondrus crispus shed light on evolution of the Archaeplastida.</title>
        <authorList>
            <person name="Collen J."/>
            <person name="Porcel B."/>
            <person name="Carre W."/>
            <person name="Ball S.G."/>
            <person name="Chaparro C."/>
            <person name="Tonon T."/>
            <person name="Barbeyron T."/>
            <person name="Michel G."/>
            <person name="Noel B."/>
            <person name="Valentin K."/>
            <person name="Elias M."/>
            <person name="Artiguenave F."/>
            <person name="Arun A."/>
            <person name="Aury J.M."/>
            <person name="Barbosa-Neto J.F."/>
            <person name="Bothwell J.H."/>
            <person name="Bouget F.Y."/>
            <person name="Brillet L."/>
            <person name="Cabello-Hurtado F."/>
            <person name="Capella-Gutierrez S."/>
            <person name="Charrier B."/>
            <person name="Cladiere L."/>
            <person name="Cock J.M."/>
            <person name="Coelho S.M."/>
            <person name="Colleoni C."/>
            <person name="Czjzek M."/>
            <person name="Da Silva C."/>
            <person name="Delage L."/>
            <person name="Denoeud F."/>
            <person name="Deschamps P."/>
            <person name="Dittami S.M."/>
            <person name="Gabaldon T."/>
            <person name="Gachon C.M."/>
            <person name="Groisillier A."/>
            <person name="Herve C."/>
            <person name="Jabbari K."/>
            <person name="Katinka M."/>
            <person name="Kloareg B."/>
            <person name="Kowalczyk N."/>
            <person name="Labadie K."/>
            <person name="Leblanc C."/>
            <person name="Lopez P.J."/>
            <person name="McLachlan D.H."/>
            <person name="Meslet-Cladiere L."/>
            <person name="Moustafa A."/>
            <person name="Nehr Z."/>
            <person name="Nyvall Collen P."/>
            <person name="Panaud O."/>
            <person name="Partensky F."/>
            <person name="Poulain J."/>
            <person name="Rensing S.A."/>
            <person name="Rousvoal S."/>
            <person name="Samson G."/>
            <person name="Symeonidi A."/>
            <person name="Weissenbach J."/>
            <person name="Zambounis A."/>
            <person name="Wincker P."/>
            <person name="Boyen C."/>
        </authorList>
    </citation>
    <scope>NUCLEOTIDE SEQUENCE [LARGE SCALE GENOMIC DNA]</scope>
    <source>
        <strain evidence="7">cv. Stackhouse</strain>
    </source>
</reference>
<feature type="compositionally biased region" description="Basic and acidic residues" evidence="4">
    <location>
        <begin position="1"/>
        <end position="12"/>
    </location>
</feature>
<protein>
    <recommendedName>
        <fullName evidence="5">PHD-type domain-containing protein</fullName>
    </recommendedName>
</protein>
<feature type="region of interest" description="Disordered" evidence="4">
    <location>
        <begin position="578"/>
        <end position="608"/>
    </location>
</feature>
<evidence type="ECO:0000313" key="6">
    <source>
        <dbReference type="EMBL" id="CDF38847.1"/>
    </source>
</evidence>
<evidence type="ECO:0000256" key="1">
    <source>
        <dbReference type="ARBA" id="ARBA00022723"/>
    </source>
</evidence>
<dbReference type="AlphaFoldDB" id="R7QJZ8"/>
<dbReference type="Pfam" id="PF13771">
    <property type="entry name" value="zf-HC5HC2H"/>
    <property type="match status" value="1"/>
</dbReference>
<dbReference type="RefSeq" id="XP_005718752.1">
    <property type="nucleotide sequence ID" value="XM_005718695.1"/>
</dbReference>
<evidence type="ECO:0000256" key="2">
    <source>
        <dbReference type="ARBA" id="ARBA00022771"/>
    </source>
</evidence>
<dbReference type="InterPro" id="IPR034732">
    <property type="entry name" value="EPHD"/>
</dbReference>
<feature type="region of interest" description="Disordered" evidence="4">
    <location>
        <begin position="450"/>
        <end position="492"/>
    </location>
</feature>
<proteinExistence type="predicted"/>
<feature type="compositionally biased region" description="Basic and acidic residues" evidence="4">
    <location>
        <begin position="361"/>
        <end position="376"/>
    </location>
</feature>
<dbReference type="InterPro" id="IPR013083">
    <property type="entry name" value="Znf_RING/FYVE/PHD"/>
</dbReference>